<proteinExistence type="predicted"/>
<dbReference type="InterPro" id="IPR053001">
    <property type="entry name" value="MNNG_permease-like"/>
</dbReference>
<dbReference type="AlphaFoldDB" id="A0A2V5HMY1"/>
<feature type="transmembrane region" description="Helical" evidence="2">
    <location>
        <begin position="223"/>
        <end position="244"/>
    </location>
</feature>
<sequence>MTFYARARRQKHLSIHDPAVRSLRLAVLKAAGINLLVLQLLFLGLFCYLFGSLFQQTTHVHNLNVVFVDYDGGAIGEAVRAAYQQLQGPGFPTLTEHATAQYPQSDAITTAVCHIEYWGGLYITPNASNELAAALASGAPHSPDEVLTLVWNEARYSTVVDSAIYTSMQTLSNAARIAYTSTIAPNTLTTTTSTNLTTTPTTLSQPWTLTSTNLQPTTQGSRLIYNTLVIILIMIQEFFYLGYINSVYQQFHLYTTVAPHRIAIIRQLLAGTYTLLGSLSTTGAVWAFRYGWRVAGAQFVLTWLALWLFAHLNFLVLDLVTIWIPPPVVPMAFIAWIVANVASILLPFELAPAFYRWGYALPAHAVFQVLVDVWSSGCNPQLGYALPTLFGWEVLGLVGSTVGVYRRAHYAVLAMEREERGWQEKVAAAVAAAVKMKEEGEGDGEGEAEGSAGTGQLADAAVTAAGTVPGGQQLQREEEEERMDQLARELSQVERSATRRQKPGPCFDLPFTE</sequence>
<dbReference type="PANTHER" id="PTHR34814:SF2">
    <property type="entry name" value="DUF3533 DOMAIN-CONTAINING PROTEIN"/>
    <property type="match status" value="1"/>
</dbReference>
<organism evidence="4 5">
    <name type="scientific">Aspergillus indologenus CBS 114.80</name>
    <dbReference type="NCBI Taxonomy" id="1450541"/>
    <lineage>
        <taxon>Eukaryota</taxon>
        <taxon>Fungi</taxon>
        <taxon>Dikarya</taxon>
        <taxon>Ascomycota</taxon>
        <taxon>Pezizomycotina</taxon>
        <taxon>Eurotiomycetes</taxon>
        <taxon>Eurotiomycetidae</taxon>
        <taxon>Eurotiales</taxon>
        <taxon>Aspergillaceae</taxon>
        <taxon>Aspergillus</taxon>
        <taxon>Aspergillus subgen. Circumdati</taxon>
    </lineage>
</organism>
<evidence type="ECO:0000313" key="5">
    <source>
        <dbReference type="Proteomes" id="UP000248817"/>
    </source>
</evidence>
<evidence type="ECO:0000313" key="4">
    <source>
        <dbReference type="EMBL" id="PYI25769.1"/>
    </source>
</evidence>
<feature type="transmembrane region" description="Helical" evidence="2">
    <location>
        <begin position="330"/>
        <end position="348"/>
    </location>
</feature>
<feature type="transmembrane region" description="Helical" evidence="2">
    <location>
        <begin position="300"/>
        <end position="324"/>
    </location>
</feature>
<keyword evidence="2" id="KW-0812">Transmembrane</keyword>
<keyword evidence="2" id="KW-0472">Membrane</keyword>
<name>A0A2V5HMY1_9EURO</name>
<dbReference type="EMBL" id="KZ825627">
    <property type="protein sequence ID" value="PYI25769.1"/>
    <property type="molecule type" value="Genomic_DNA"/>
</dbReference>
<protein>
    <recommendedName>
        <fullName evidence="3">DUF3533 domain-containing protein</fullName>
    </recommendedName>
</protein>
<feature type="transmembrane region" description="Helical" evidence="2">
    <location>
        <begin position="264"/>
        <end position="288"/>
    </location>
</feature>
<feature type="region of interest" description="Disordered" evidence="1">
    <location>
        <begin position="437"/>
        <end position="513"/>
    </location>
</feature>
<gene>
    <name evidence="4" type="ORF">BP00DRAFT_461543</name>
</gene>
<keyword evidence="5" id="KW-1185">Reference proteome</keyword>
<feature type="transmembrane region" description="Helical" evidence="2">
    <location>
        <begin position="31"/>
        <end position="51"/>
    </location>
</feature>
<dbReference type="PANTHER" id="PTHR34814">
    <property type="entry name" value="NITROSOGUANIDINE RESISTANCE PROTEIN SNG1"/>
    <property type="match status" value="1"/>
</dbReference>
<feature type="domain" description="DUF3533" evidence="3">
    <location>
        <begin position="34"/>
        <end position="396"/>
    </location>
</feature>
<evidence type="ECO:0000259" key="3">
    <source>
        <dbReference type="Pfam" id="PF12051"/>
    </source>
</evidence>
<dbReference type="Pfam" id="PF12051">
    <property type="entry name" value="DUF3533"/>
    <property type="match status" value="1"/>
</dbReference>
<dbReference type="GO" id="GO:0016020">
    <property type="term" value="C:membrane"/>
    <property type="evidence" value="ECO:0007669"/>
    <property type="project" value="TreeGrafter"/>
</dbReference>
<reference evidence="4 5" key="1">
    <citation type="submission" date="2018-02" db="EMBL/GenBank/DDBJ databases">
        <title>The genomes of Aspergillus section Nigri reveals drivers in fungal speciation.</title>
        <authorList>
            <consortium name="DOE Joint Genome Institute"/>
            <person name="Vesth T.C."/>
            <person name="Nybo J."/>
            <person name="Theobald S."/>
            <person name="Brandl J."/>
            <person name="Frisvad J.C."/>
            <person name="Nielsen K.F."/>
            <person name="Lyhne E.K."/>
            <person name="Kogle M.E."/>
            <person name="Kuo A."/>
            <person name="Riley R."/>
            <person name="Clum A."/>
            <person name="Nolan M."/>
            <person name="Lipzen A."/>
            <person name="Salamov A."/>
            <person name="Henrissat B."/>
            <person name="Wiebenga A."/>
            <person name="De vries R.P."/>
            <person name="Grigoriev I.V."/>
            <person name="Mortensen U.H."/>
            <person name="Andersen M.R."/>
            <person name="Baker S.E."/>
        </authorList>
    </citation>
    <scope>NUCLEOTIDE SEQUENCE [LARGE SCALE GENOMIC DNA]</scope>
    <source>
        <strain evidence="4 5">CBS 114.80</strain>
    </source>
</reference>
<evidence type="ECO:0000256" key="1">
    <source>
        <dbReference type="SAM" id="MobiDB-lite"/>
    </source>
</evidence>
<keyword evidence="2" id="KW-1133">Transmembrane helix</keyword>
<feature type="compositionally biased region" description="Low complexity" evidence="1">
    <location>
        <begin position="458"/>
        <end position="471"/>
    </location>
</feature>
<evidence type="ECO:0000256" key="2">
    <source>
        <dbReference type="SAM" id="Phobius"/>
    </source>
</evidence>
<dbReference type="Proteomes" id="UP000248817">
    <property type="component" value="Unassembled WGS sequence"/>
</dbReference>
<dbReference type="InterPro" id="IPR022703">
    <property type="entry name" value="DUF3533"/>
</dbReference>
<accession>A0A2V5HMY1</accession>